<evidence type="ECO:0000256" key="1">
    <source>
        <dbReference type="ARBA" id="ARBA00004123"/>
    </source>
</evidence>
<dbReference type="AlphaFoldDB" id="A0A2J7QAP0"/>
<dbReference type="STRING" id="105785.A0A2J7QAP0"/>
<feature type="domain" description="C2H2-type" evidence="13">
    <location>
        <begin position="438"/>
        <end position="465"/>
    </location>
</feature>
<dbReference type="InterPro" id="IPR013087">
    <property type="entry name" value="Znf_C2H2_type"/>
</dbReference>
<dbReference type="GO" id="GO:0000785">
    <property type="term" value="C:chromatin"/>
    <property type="evidence" value="ECO:0007669"/>
    <property type="project" value="UniProtKB-ARBA"/>
</dbReference>
<dbReference type="InterPro" id="IPR050331">
    <property type="entry name" value="Zinc_finger"/>
</dbReference>
<comment type="subcellular location">
    <subcellularLocation>
        <location evidence="1">Nucleus</location>
    </subcellularLocation>
</comment>
<feature type="domain" description="C2H2-type" evidence="13">
    <location>
        <begin position="852"/>
        <end position="875"/>
    </location>
</feature>
<keyword evidence="3" id="KW-0479">Metal-binding</keyword>
<keyword evidence="5 11" id="KW-0863">Zinc-finger</keyword>
<evidence type="ECO:0000256" key="11">
    <source>
        <dbReference type="PROSITE-ProRule" id="PRU00042"/>
    </source>
</evidence>
<dbReference type="GO" id="GO:0040029">
    <property type="term" value="P:epigenetic regulation of gene expression"/>
    <property type="evidence" value="ECO:0007669"/>
    <property type="project" value="UniProtKB-ARBA"/>
</dbReference>
<evidence type="ECO:0000313" key="15">
    <source>
        <dbReference type="Proteomes" id="UP000235965"/>
    </source>
</evidence>
<dbReference type="InterPro" id="IPR036236">
    <property type="entry name" value="Znf_C2H2_sf"/>
</dbReference>
<dbReference type="Proteomes" id="UP000235965">
    <property type="component" value="Unassembled WGS sequence"/>
</dbReference>
<feature type="domain" description="C2H2-type" evidence="13">
    <location>
        <begin position="515"/>
        <end position="542"/>
    </location>
</feature>
<keyword evidence="7" id="KW-0805">Transcription regulation</keyword>
<feature type="domain" description="C2H2-type" evidence="13">
    <location>
        <begin position="967"/>
        <end position="989"/>
    </location>
</feature>
<comment type="similarity">
    <text evidence="2">Belongs to the krueppel C2H2-type zinc-finger protein family.</text>
</comment>
<dbReference type="FunFam" id="3.30.160.60:FF:000224">
    <property type="entry name" value="Zinc finger protein 329"/>
    <property type="match status" value="1"/>
</dbReference>
<dbReference type="PROSITE" id="PS50157">
    <property type="entry name" value="ZINC_FINGER_C2H2_2"/>
    <property type="match status" value="13"/>
</dbReference>
<keyword evidence="15" id="KW-1185">Reference proteome</keyword>
<reference evidence="14 15" key="1">
    <citation type="submission" date="2017-12" db="EMBL/GenBank/DDBJ databases">
        <title>Hemimetabolous genomes reveal molecular basis of termite eusociality.</title>
        <authorList>
            <person name="Harrison M.C."/>
            <person name="Jongepier E."/>
            <person name="Robertson H.M."/>
            <person name="Arning N."/>
            <person name="Bitard-Feildel T."/>
            <person name="Chao H."/>
            <person name="Childers C.P."/>
            <person name="Dinh H."/>
            <person name="Doddapaneni H."/>
            <person name="Dugan S."/>
            <person name="Gowin J."/>
            <person name="Greiner C."/>
            <person name="Han Y."/>
            <person name="Hu H."/>
            <person name="Hughes D.S.T."/>
            <person name="Huylmans A.-K."/>
            <person name="Kemena C."/>
            <person name="Kremer L.P.M."/>
            <person name="Lee S.L."/>
            <person name="Lopez-Ezquerra A."/>
            <person name="Mallet L."/>
            <person name="Monroy-Kuhn J.M."/>
            <person name="Moser A."/>
            <person name="Murali S.C."/>
            <person name="Muzny D.M."/>
            <person name="Otani S."/>
            <person name="Piulachs M.-D."/>
            <person name="Poelchau M."/>
            <person name="Qu J."/>
            <person name="Schaub F."/>
            <person name="Wada-Katsumata A."/>
            <person name="Worley K.C."/>
            <person name="Xie Q."/>
            <person name="Ylla G."/>
            <person name="Poulsen M."/>
            <person name="Gibbs R.A."/>
            <person name="Schal C."/>
            <person name="Richards S."/>
            <person name="Belles X."/>
            <person name="Korb J."/>
            <person name="Bornberg-Bauer E."/>
        </authorList>
    </citation>
    <scope>NUCLEOTIDE SEQUENCE [LARGE SCALE GENOMIC DNA]</scope>
    <source>
        <tissue evidence="14">Whole body</tissue>
    </source>
</reference>
<keyword evidence="8" id="KW-0238">DNA-binding</keyword>
<keyword evidence="9" id="KW-0804">Transcription</keyword>
<evidence type="ECO:0000256" key="3">
    <source>
        <dbReference type="ARBA" id="ARBA00022723"/>
    </source>
</evidence>
<dbReference type="PANTHER" id="PTHR16515:SF49">
    <property type="entry name" value="GASTRULA ZINC FINGER PROTEIN XLCGF49.1-LIKE-RELATED"/>
    <property type="match status" value="1"/>
</dbReference>
<dbReference type="PANTHER" id="PTHR16515">
    <property type="entry name" value="PR DOMAIN ZINC FINGER PROTEIN"/>
    <property type="match status" value="1"/>
</dbReference>
<dbReference type="FunFam" id="3.30.160.60:FF:000193">
    <property type="entry name" value="Zinc finger protein 300"/>
    <property type="match status" value="1"/>
</dbReference>
<protein>
    <recommendedName>
        <fullName evidence="13">C2H2-type domain-containing protein</fullName>
    </recommendedName>
</protein>
<feature type="domain" description="C2H2-type" evidence="13">
    <location>
        <begin position="823"/>
        <end position="850"/>
    </location>
</feature>
<proteinExistence type="inferred from homology"/>
<dbReference type="Pfam" id="PF00096">
    <property type="entry name" value="zf-C2H2"/>
    <property type="match status" value="8"/>
</dbReference>
<feature type="domain" description="C2H2-type" evidence="13">
    <location>
        <begin position="882"/>
        <end position="910"/>
    </location>
</feature>
<evidence type="ECO:0000256" key="5">
    <source>
        <dbReference type="ARBA" id="ARBA00022771"/>
    </source>
</evidence>
<keyword evidence="12" id="KW-0175">Coiled coil</keyword>
<sequence length="1029" mass="115380">MDDVDRNLALASLGSEERRERCEIASATSTATTCTTTTEGGIDRSMVIYVQQEQQQLPDPLLTTAGSNYTEQQLITLVPQNLTERVNESLTSSAQPQTLPEEDMVTSLLGSVMTNCTGDDTLLSQQRTGAFHTADGQILYVTYTVNPTLDEVIATHQPFASEISQRMVLHVTDYGSTLVLPAENVEVGGFDVESGLVPQLTGVYSLVTNDSLSEDPAACPLVQTSDMKITKEEEKLKQRPFVEINNRRRTEQVIGNELHIEQKLEVLDAMLTPAPERPRKRKSDPITEDRERIYICDLCETAFSRANQFYGHLHSHSGERNWECAICPGKVVFPSQSLLRRHERESHLNLRPHTCGVCAARFDRVSQLSYHQRRIHAGERGHVCQICHKAFFKRSDLKTHLNIHLGINKCICETCGKKFNHVSNLIRHTRMHSGIKPYPCTVCGRRFSQLNALHQHKTSHQTNKDVACSICRKMFKSHMVMRKHVRQLHRDKLAASGKDANSVLKIKDGAQSRRFYCKVCGENFEFSALLKQHERQHEKENSFHCSCCGQDYNTVELLKSHSCLTPEERLQKEAEDEAEAERVSLNTQLESLLQEHSGAEDRNNTNGSSGIMGEIIIYVTQEGQDEPTQVHIQPMTGPILGHTDQQKSLVVVPSSDISVQKVGADSQHKQSHKDVLLLEDCGSTSQMVTDLGGTLSTPLQFEFCNSGITVCTSEGNNRSDRTDCSNPSLFPQHMVTTLGSDSSSDNFVTGGDVLGEPSHDSDCDNGMPNAIGMTSVPKKEVIKTEECVDILVPEIESTGMSSESVAVHSKTMPATGKKQVRVYQCPECPKTFVKNSNFKQHLGIHFIDQQRYHCSACGQSFAWKSTLNKHMLTHSIGPLPRYRCNLCSKEYAAATQVQEHIKRDHYKQRPHACVVCGKTFYKKYDLKIHVRTHTKERPYICGTCGKSFYHLSHIIRHERIHSGQRPYHCPDCGRQFNQSSSLKSHRQRHNQCVRKSVLTGLELAPAELVQPEFPDIVPDPGLLYAGTDL</sequence>
<feature type="domain" description="C2H2-type" evidence="13">
    <location>
        <begin position="410"/>
        <end position="437"/>
    </location>
</feature>
<keyword evidence="10" id="KW-0539">Nucleus</keyword>
<evidence type="ECO:0000256" key="7">
    <source>
        <dbReference type="ARBA" id="ARBA00023015"/>
    </source>
</evidence>
<accession>A0A2J7QAP0</accession>
<dbReference type="Pfam" id="PF12874">
    <property type="entry name" value="zf-met"/>
    <property type="match status" value="1"/>
</dbReference>
<feature type="domain" description="C2H2-type" evidence="13">
    <location>
        <begin position="939"/>
        <end position="966"/>
    </location>
</feature>
<keyword evidence="6" id="KW-0862">Zinc</keyword>
<evidence type="ECO:0000313" key="14">
    <source>
        <dbReference type="EMBL" id="PNF25651.1"/>
    </source>
</evidence>
<evidence type="ECO:0000256" key="2">
    <source>
        <dbReference type="ARBA" id="ARBA00006991"/>
    </source>
</evidence>
<keyword evidence="4" id="KW-0677">Repeat</keyword>
<dbReference type="SUPFAM" id="SSF57667">
    <property type="entry name" value="beta-beta-alpha zinc fingers"/>
    <property type="match status" value="8"/>
</dbReference>
<evidence type="ECO:0000256" key="6">
    <source>
        <dbReference type="ARBA" id="ARBA00022833"/>
    </source>
</evidence>
<evidence type="ECO:0000256" key="9">
    <source>
        <dbReference type="ARBA" id="ARBA00023163"/>
    </source>
</evidence>
<dbReference type="GO" id="GO:0005634">
    <property type="term" value="C:nucleus"/>
    <property type="evidence" value="ECO:0007669"/>
    <property type="project" value="UniProtKB-SubCell"/>
</dbReference>
<dbReference type="GO" id="GO:0003682">
    <property type="term" value="F:chromatin binding"/>
    <property type="evidence" value="ECO:0007669"/>
    <property type="project" value="UniProtKB-ARBA"/>
</dbReference>
<evidence type="ECO:0000256" key="12">
    <source>
        <dbReference type="SAM" id="Coils"/>
    </source>
</evidence>
<comment type="caution">
    <text evidence="14">The sequence shown here is derived from an EMBL/GenBank/DDBJ whole genome shotgun (WGS) entry which is preliminary data.</text>
</comment>
<dbReference type="OrthoDB" id="9439903at2759"/>
<gene>
    <name evidence="14" type="ORF">B7P43_G00634</name>
</gene>
<dbReference type="PROSITE" id="PS00028">
    <property type="entry name" value="ZINC_FINGER_C2H2_1"/>
    <property type="match status" value="13"/>
</dbReference>
<dbReference type="InParanoid" id="A0A2J7QAP0"/>
<evidence type="ECO:0000259" key="13">
    <source>
        <dbReference type="PROSITE" id="PS50157"/>
    </source>
</evidence>
<organism evidence="14 15">
    <name type="scientific">Cryptotermes secundus</name>
    <dbReference type="NCBI Taxonomy" id="105785"/>
    <lineage>
        <taxon>Eukaryota</taxon>
        <taxon>Metazoa</taxon>
        <taxon>Ecdysozoa</taxon>
        <taxon>Arthropoda</taxon>
        <taxon>Hexapoda</taxon>
        <taxon>Insecta</taxon>
        <taxon>Pterygota</taxon>
        <taxon>Neoptera</taxon>
        <taxon>Polyneoptera</taxon>
        <taxon>Dictyoptera</taxon>
        <taxon>Blattodea</taxon>
        <taxon>Blattoidea</taxon>
        <taxon>Termitoidae</taxon>
        <taxon>Kalotermitidae</taxon>
        <taxon>Cryptotermitinae</taxon>
        <taxon>Cryptotermes</taxon>
    </lineage>
</organism>
<feature type="coiled-coil region" evidence="12">
    <location>
        <begin position="575"/>
        <end position="602"/>
    </location>
</feature>
<name>A0A2J7QAP0_9NEOP</name>
<dbReference type="SMART" id="SM00355">
    <property type="entry name" value="ZnF_C2H2"/>
    <property type="match status" value="14"/>
</dbReference>
<feature type="domain" description="C2H2-type" evidence="13">
    <location>
        <begin position="382"/>
        <end position="409"/>
    </location>
</feature>
<dbReference type="GO" id="GO:0003677">
    <property type="term" value="F:DNA binding"/>
    <property type="evidence" value="ECO:0007669"/>
    <property type="project" value="UniProtKB-KW"/>
</dbReference>
<evidence type="ECO:0000256" key="4">
    <source>
        <dbReference type="ARBA" id="ARBA00022737"/>
    </source>
</evidence>
<feature type="domain" description="C2H2-type" evidence="13">
    <location>
        <begin position="466"/>
        <end position="494"/>
    </location>
</feature>
<feature type="domain" description="C2H2-type" evidence="13">
    <location>
        <begin position="911"/>
        <end position="938"/>
    </location>
</feature>
<dbReference type="FunFam" id="3.30.160.60:FF:000446">
    <property type="entry name" value="Zinc finger protein"/>
    <property type="match status" value="1"/>
</dbReference>
<evidence type="ECO:0000256" key="10">
    <source>
        <dbReference type="ARBA" id="ARBA00023242"/>
    </source>
</evidence>
<dbReference type="Gene3D" id="3.30.160.60">
    <property type="entry name" value="Classic Zinc Finger"/>
    <property type="match status" value="11"/>
</dbReference>
<dbReference type="GO" id="GO:0008270">
    <property type="term" value="F:zinc ion binding"/>
    <property type="evidence" value="ECO:0007669"/>
    <property type="project" value="UniProtKB-KW"/>
</dbReference>
<dbReference type="FunFam" id="3.30.160.60:FF:000110">
    <property type="entry name" value="Zinc finger protein-like"/>
    <property type="match status" value="1"/>
</dbReference>
<dbReference type="EMBL" id="NEVH01016329">
    <property type="protein sequence ID" value="PNF25651.1"/>
    <property type="molecule type" value="Genomic_DNA"/>
</dbReference>
<feature type="domain" description="C2H2-type" evidence="13">
    <location>
        <begin position="353"/>
        <end position="381"/>
    </location>
</feature>
<dbReference type="FunFam" id="3.30.160.60:FF:000690">
    <property type="entry name" value="Zinc finger protein 354C"/>
    <property type="match status" value="1"/>
</dbReference>
<evidence type="ECO:0000256" key="8">
    <source>
        <dbReference type="ARBA" id="ARBA00023125"/>
    </source>
</evidence>
<feature type="domain" description="C2H2-type" evidence="13">
    <location>
        <begin position="294"/>
        <end position="321"/>
    </location>
</feature>